<keyword evidence="2" id="KW-1185">Reference proteome</keyword>
<proteinExistence type="predicted"/>
<comment type="caution">
    <text evidence="1">The sequence shown here is derived from an EMBL/GenBank/DDBJ whole genome shotgun (WGS) entry which is preliminary data.</text>
</comment>
<sequence length="33" mass="3723">AKFYLWVDGVLDRAAVGVIQDPFSLMELPDLDE</sequence>
<evidence type="ECO:0000313" key="1">
    <source>
        <dbReference type="EMBL" id="GCA63737.1"/>
    </source>
</evidence>
<accession>A0A391NQM9</accession>
<reference evidence="1 2" key="1">
    <citation type="journal article" date="2018" name="PLoS ONE">
        <title>The draft genome of Kipferlia bialata reveals reductive genome evolution in fornicate parasites.</title>
        <authorList>
            <person name="Tanifuji G."/>
            <person name="Takabayashi S."/>
            <person name="Kume K."/>
            <person name="Takagi M."/>
            <person name="Nakayama T."/>
            <person name="Kamikawa R."/>
            <person name="Inagaki Y."/>
            <person name="Hashimoto T."/>
        </authorList>
    </citation>
    <scope>NUCLEOTIDE SEQUENCE [LARGE SCALE GENOMIC DNA]</scope>
    <source>
        <strain evidence="1">NY0173</strain>
    </source>
</reference>
<organism evidence="1 2">
    <name type="scientific">Kipferlia bialata</name>
    <dbReference type="NCBI Taxonomy" id="797122"/>
    <lineage>
        <taxon>Eukaryota</taxon>
        <taxon>Metamonada</taxon>
        <taxon>Carpediemonas-like organisms</taxon>
        <taxon>Kipferlia</taxon>
    </lineage>
</organism>
<gene>
    <name evidence="1" type="ORF">KIPB_011640</name>
</gene>
<name>A0A391NQM9_9EUKA</name>
<dbReference type="EMBL" id="BDIP01004818">
    <property type="protein sequence ID" value="GCA63737.1"/>
    <property type="molecule type" value="Genomic_DNA"/>
</dbReference>
<dbReference type="AlphaFoldDB" id="A0A391NQM9"/>
<feature type="non-terminal residue" evidence="1">
    <location>
        <position position="1"/>
    </location>
</feature>
<protein>
    <submittedName>
        <fullName evidence="1">Uncharacterized protein</fullName>
    </submittedName>
</protein>
<dbReference type="Proteomes" id="UP000265618">
    <property type="component" value="Unassembled WGS sequence"/>
</dbReference>
<evidence type="ECO:0000313" key="2">
    <source>
        <dbReference type="Proteomes" id="UP000265618"/>
    </source>
</evidence>